<protein>
    <submittedName>
        <fullName evidence="1">Uncharacterized protein</fullName>
    </submittedName>
</protein>
<gene>
    <name evidence="1" type="ORF">LCGC14_1958810</name>
</gene>
<reference evidence="1" key="1">
    <citation type="journal article" date="2015" name="Nature">
        <title>Complex archaea that bridge the gap between prokaryotes and eukaryotes.</title>
        <authorList>
            <person name="Spang A."/>
            <person name="Saw J.H."/>
            <person name="Jorgensen S.L."/>
            <person name="Zaremba-Niedzwiedzka K."/>
            <person name="Martijn J."/>
            <person name="Lind A.E."/>
            <person name="van Eijk R."/>
            <person name="Schleper C."/>
            <person name="Guy L."/>
            <person name="Ettema T.J."/>
        </authorList>
    </citation>
    <scope>NUCLEOTIDE SEQUENCE</scope>
</reference>
<name>A0A0F9FF54_9ZZZZ</name>
<comment type="caution">
    <text evidence="1">The sequence shown here is derived from an EMBL/GenBank/DDBJ whole genome shotgun (WGS) entry which is preliminary data.</text>
</comment>
<sequence length="169" mass="19508">MKRIILIVMIIVLFASTAVASDIRGNNWGATIDEVASIEQTEAEYVDYTNYENIFIQYKVSLKGKKGVILYLFTREPETLAQGIYLIQFYASIEDRDKYTLSIIETLDKKYGDKIYEKHNPITIEYIAYWKTPTTAIRLSASIGEVGYKVVIQYRDIERFPLEIPADEL</sequence>
<proteinExistence type="predicted"/>
<evidence type="ECO:0000313" key="1">
    <source>
        <dbReference type="EMBL" id="KKL85029.1"/>
    </source>
</evidence>
<organism evidence="1">
    <name type="scientific">marine sediment metagenome</name>
    <dbReference type="NCBI Taxonomy" id="412755"/>
    <lineage>
        <taxon>unclassified sequences</taxon>
        <taxon>metagenomes</taxon>
        <taxon>ecological metagenomes</taxon>
    </lineage>
</organism>
<dbReference type="AlphaFoldDB" id="A0A0F9FF54"/>
<accession>A0A0F9FF54</accession>
<dbReference type="EMBL" id="LAZR01021521">
    <property type="protein sequence ID" value="KKL85029.1"/>
    <property type="molecule type" value="Genomic_DNA"/>
</dbReference>